<feature type="transmembrane region" description="Helical" evidence="1">
    <location>
        <begin position="193"/>
        <end position="216"/>
    </location>
</feature>
<evidence type="ECO:0000256" key="1">
    <source>
        <dbReference type="SAM" id="Phobius"/>
    </source>
</evidence>
<name>A0A9W6MPR7_9PROT</name>
<reference evidence="2" key="1">
    <citation type="journal article" date="2014" name="Int. J. Syst. Evol. Microbiol.">
        <title>Complete genome sequence of Corynebacterium casei LMG S-19264T (=DSM 44701T), isolated from a smear-ripened cheese.</title>
        <authorList>
            <consortium name="US DOE Joint Genome Institute (JGI-PGF)"/>
            <person name="Walter F."/>
            <person name="Albersmeier A."/>
            <person name="Kalinowski J."/>
            <person name="Ruckert C."/>
        </authorList>
    </citation>
    <scope>NUCLEOTIDE SEQUENCE</scope>
    <source>
        <strain evidence="2">VKM B-1513</strain>
    </source>
</reference>
<feature type="transmembrane region" description="Helical" evidence="1">
    <location>
        <begin position="348"/>
        <end position="369"/>
    </location>
</feature>
<organism evidence="2 3">
    <name type="scientific">Maricaulis virginensis</name>
    <dbReference type="NCBI Taxonomy" id="144022"/>
    <lineage>
        <taxon>Bacteria</taxon>
        <taxon>Pseudomonadati</taxon>
        <taxon>Pseudomonadota</taxon>
        <taxon>Alphaproteobacteria</taxon>
        <taxon>Maricaulales</taxon>
        <taxon>Maricaulaceae</taxon>
        <taxon>Maricaulis</taxon>
    </lineage>
</organism>
<dbReference type="InterPro" id="IPR005625">
    <property type="entry name" value="PepSY-ass_TM"/>
</dbReference>
<sequence>MTIRRAIFWAHLAAGLVTALFIGLMSITGVLLTYERQMIRWAQDAAVSAPAGEAPLTFQDLADAAAAEGAQAGHVLTVPDGRTGAVHVAAGRRNAFLLDPYTGDRLDGAGEGMEAFFGRVMRIHRWLAFTGGRNDLGAAINGAANLAFAALILTGLYLWWPKLWRWSFLKTQLLFRRRYPSAKARHYSWHHVMGFWMALPLLAITLTGAVFSYGWANALVYAAFGESVPVRGGPPAPADTAEAAPDEPRGLAGEPVPLDALVALAVAETGPGRRIAITLPEENAETVRITVDHGNGVQASLIDEVVVFRDGSGLATATPARRSPAAQARRYIRFLHTGEIYGLAGQTLAGLASLFAVLLAYTGACLGVTRLRRMWRAR</sequence>
<keyword evidence="1" id="KW-1133">Transmembrane helix</keyword>
<dbReference type="AlphaFoldDB" id="A0A9W6MPR7"/>
<dbReference type="PANTHER" id="PTHR34219">
    <property type="entry name" value="IRON-REGULATED INNER MEMBRANE PROTEIN-RELATED"/>
    <property type="match status" value="1"/>
</dbReference>
<comment type="caution">
    <text evidence="2">The sequence shown here is derived from an EMBL/GenBank/DDBJ whole genome shotgun (WGS) entry which is preliminary data.</text>
</comment>
<dbReference type="EMBL" id="BSFE01000010">
    <property type="protein sequence ID" value="GLK53457.1"/>
    <property type="molecule type" value="Genomic_DNA"/>
</dbReference>
<dbReference type="Pfam" id="PF03929">
    <property type="entry name" value="PepSY_TM"/>
    <property type="match status" value="1"/>
</dbReference>
<accession>A0A9W6MPR7</accession>
<feature type="transmembrane region" description="Helical" evidence="1">
    <location>
        <begin position="136"/>
        <end position="160"/>
    </location>
</feature>
<proteinExistence type="predicted"/>
<keyword evidence="1" id="KW-0472">Membrane</keyword>
<dbReference type="Proteomes" id="UP001143486">
    <property type="component" value="Unassembled WGS sequence"/>
</dbReference>
<reference evidence="2" key="2">
    <citation type="submission" date="2023-01" db="EMBL/GenBank/DDBJ databases">
        <authorList>
            <person name="Sun Q."/>
            <person name="Evtushenko L."/>
        </authorList>
    </citation>
    <scope>NUCLEOTIDE SEQUENCE</scope>
    <source>
        <strain evidence="2">VKM B-1513</strain>
    </source>
</reference>
<gene>
    <name evidence="2" type="ORF">GCM10017621_29650</name>
</gene>
<evidence type="ECO:0000313" key="2">
    <source>
        <dbReference type="EMBL" id="GLK53457.1"/>
    </source>
</evidence>
<keyword evidence="3" id="KW-1185">Reference proteome</keyword>
<dbReference type="RefSeq" id="WP_271187809.1">
    <property type="nucleotide sequence ID" value="NZ_BSFE01000010.1"/>
</dbReference>
<keyword evidence="1" id="KW-0812">Transmembrane</keyword>
<feature type="transmembrane region" description="Helical" evidence="1">
    <location>
        <begin position="12"/>
        <end position="34"/>
    </location>
</feature>
<evidence type="ECO:0000313" key="3">
    <source>
        <dbReference type="Proteomes" id="UP001143486"/>
    </source>
</evidence>
<dbReference type="PANTHER" id="PTHR34219:SF3">
    <property type="entry name" value="BLL7967 PROTEIN"/>
    <property type="match status" value="1"/>
</dbReference>
<protein>
    <submittedName>
        <fullName evidence="2">Membrane protein</fullName>
    </submittedName>
</protein>